<accession>S8BKA9</accession>
<feature type="compositionally biased region" description="Acidic residues" evidence="2">
    <location>
        <begin position="255"/>
        <end position="277"/>
    </location>
</feature>
<evidence type="ECO:0000313" key="4">
    <source>
        <dbReference type="Proteomes" id="UP000015100"/>
    </source>
</evidence>
<dbReference type="OrthoDB" id="5865767at2759"/>
<organism evidence="3 4">
    <name type="scientific">Dactylellina haptotyla (strain CBS 200.50)</name>
    <name type="common">Nematode-trapping fungus</name>
    <name type="synonym">Monacrosporium haptotylum</name>
    <dbReference type="NCBI Taxonomy" id="1284197"/>
    <lineage>
        <taxon>Eukaryota</taxon>
        <taxon>Fungi</taxon>
        <taxon>Dikarya</taxon>
        <taxon>Ascomycota</taxon>
        <taxon>Pezizomycotina</taxon>
        <taxon>Orbiliomycetes</taxon>
        <taxon>Orbiliales</taxon>
        <taxon>Orbiliaceae</taxon>
        <taxon>Dactylellina</taxon>
    </lineage>
</organism>
<reference evidence="4" key="2">
    <citation type="submission" date="2013-04" db="EMBL/GenBank/DDBJ databases">
        <title>Genomic mechanisms accounting for the adaptation to parasitism in nematode-trapping fungi.</title>
        <authorList>
            <person name="Ahren D.G."/>
        </authorList>
    </citation>
    <scope>NUCLEOTIDE SEQUENCE [LARGE SCALE GENOMIC DNA]</scope>
    <source>
        <strain evidence="4">CBS 200.50</strain>
    </source>
</reference>
<comment type="caution">
    <text evidence="3">The sequence shown here is derived from an EMBL/GenBank/DDBJ whole genome shotgun (WGS) entry which is preliminary data.</text>
</comment>
<dbReference type="Proteomes" id="UP000015100">
    <property type="component" value="Unassembled WGS sequence"/>
</dbReference>
<protein>
    <submittedName>
        <fullName evidence="3">Uncharacterized protein</fullName>
    </submittedName>
</protein>
<dbReference type="HOGENOM" id="CLU_284130_0_0_1"/>
<keyword evidence="1" id="KW-0175">Coiled coil</keyword>
<dbReference type="eggNOG" id="ENOG502SRFM">
    <property type="taxonomic scope" value="Eukaryota"/>
</dbReference>
<feature type="region of interest" description="Disordered" evidence="2">
    <location>
        <begin position="252"/>
        <end position="277"/>
    </location>
</feature>
<gene>
    <name evidence="3" type="ORF">H072_6226</name>
</gene>
<feature type="coiled-coil region" evidence="1">
    <location>
        <begin position="842"/>
        <end position="869"/>
    </location>
</feature>
<name>S8BKA9_DACHA</name>
<proteinExistence type="predicted"/>
<dbReference type="STRING" id="1284197.S8BKA9"/>
<evidence type="ECO:0000256" key="1">
    <source>
        <dbReference type="SAM" id="Coils"/>
    </source>
</evidence>
<dbReference type="AlphaFoldDB" id="S8BKA9"/>
<keyword evidence="4" id="KW-1185">Reference proteome</keyword>
<reference evidence="3 4" key="1">
    <citation type="journal article" date="2013" name="PLoS Genet.">
        <title>Genomic mechanisms accounting for the adaptation to parasitism in nematode-trapping fungi.</title>
        <authorList>
            <person name="Meerupati T."/>
            <person name="Andersson K.M."/>
            <person name="Friman E."/>
            <person name="Kumar D."/>
            <person name="Tunlid A."/>
            <person name="Ahren D."/>
        </authorList>
    </citation>
    <scope>NUCLEOTIDE SEQUENCE [LARGE SCALE GENOMIC DNA]</scope>
    <source>
        <strain evidence="3 4">CBS 200.50</strain>
    </source>
</reference>
<evidence type="ECO:0000313" key="3">
    <source>
        <dbReference type="EMBL" id="EPS39783.1"/>
    </source>
</evidence>
<sequence length="1094" mass="121865">MGDTQPSRTLEDGDGSISPLISMGAQSTSGRSVGFTDSGYSSLDLANDPNTLAKPTVTITQDSSSTKGLKSFSAKNILFKPKQPELQLFPDSPVPDEFYRRFLDLIQLYDRPVKSKFKPKFMAWKVKVLGEDEDSKRPFIVILCDAGSTKRIGKFFAKKEIKQQCEETANLPSLPVLVVASAPVRVASEMPLVYGREEVYLSESTTCGESIKIVYDGKAKMATLGGVVKVVVGDKVNFFALTAGHVIDGTTDEAATQDDDGDEISDISDNSGIEDDYEDDCDSGLGTLSTDSKLEDIHVPTEDGLCNFGWTKIGFVFKPLGNTKDPDYRNLDWSLVEILDLDRTKMNQVKDTDITDPTQKALCIDKIYKLDSGCVTNRPVLFQPGTEPRCLKGRISTTPSFMQQSPSQKLARVYSMSWESDWDQVTSGDCGSWVVDQETRELYGHIVAIDVFGEAYVVPFEDTIAQIAEFLGADSVGLPSQEDFELKADPQLDDLGSTVVNTPAIYDARLSAARTESLIDDLISELERVEEAYSKHQLYTPTKNSKPQKDTILEDRAPPLINKLPVVSSEDTPTDLTESLVHKVARGVPAPTIQHPQTIYEIIPLGSDKGTTVTKEETPISLLKQLTISRPLPRDYGEELINYCNYFQLAAPIYSPMPPTAASITLTVAITIYTVQLQLHTSLSELKTVADREALSHMAAYQQQRQILNENQEFQPEEHFYLAAALAGGGRRMNGKSFKISVSGSGGEVGRAIHRHSGIMMRSAIASLGESEPPSDYGEKHSLSNTERINEIREATESKKLALTKKLDKLEESKKIAYDNLLKSYDELGAARTQHADAELQKKLLITEKQKLEHSLARLREKRHILKLTSLVFRRGEPSNSNSGYQPSQKGFNMDIVPLPQPVEPFPSDGKKYYACWFWLFDPVKYHGCADIRKEAHHLKHIHLPLHFPGGLPQELKHRMNYDDVWQLLFPGSGLPSFKDRDEQLLLMAQRYLSSKAREGEGILVPSTPERSVDRRGRGSTYQRGRPFSTVLRRHSNKYLDMRGNVFPSAKHRDGLLLDMDEMSECDEDGQTVFSSTPEQIVDGWSTQTHTFAE</sequence>
<dbReference type="EMBL" id="AQGS01000443">
    <property type="protein sequence ID" value="EPS39783.1"/>
    <property type="molecule type" value="Genomic_DNA"/>
</dbReference>
<feature type="region of interest" description="Disordered" evidence="2">
    <location>
        <begin position="1"/>
        <end position="33"/>
    </location>
</feature>
<evidence type="ECO:0000256" key="2">
    <source>
        <dbReference type="SAM" id="MobiDB-lite"/>
    </source>
</evidence>